<evidence type="ECO:0000313" key="1">
    <source>
        <dbReference type="EMBL" id="KAF2686429.1"/>
    </source>
</evidence>
<sequence>MASISKFNSALLTVPNELTVAAANFNINFSLMKVEAPKEFHGLRDALSRIRRRDAEEGLPHITARTLGALFESVIPPIPHLTTAYGKRVSEISQHLEEASQHYLPTGLFADRAGPDGTSIWAAATSGQSAIAVHFLACMLARIWKPTEATSLWAELVERRKEQIHQAYNSSNATGASAIMAAQQIFSRDQFSSWDASARSWLQTADSVKCVQQTQLMLIINNIHMPVNANRDPYDGVLRAWTSALSAVERLVSGVPQRVQDGAILLAISSWHLYPDIQVLGDVIQDISQKDELTAGSLLTISISAPSATRDGIFWSLPLSRMRYYSPPVTVERHFALDTSRITMAEFQVVFLGAVVGRWARLCSDEERWCRLICRRCIESDKFDTSTP</sequence>
<dbReference type="Proteomes" id="UP000799291">
    <property type="component" value="Unassembled WGS sequence"/>
</dbReference>
<organism evidence="1 2">
    <name type="scientific">Lentithecium fluviatile CBS 122367</name>
    <dbReference type="NCBI Taxonomy" id="1168545"/>
    <lineage>
        <taxon>Eukaryota</taxon>
        <taxon>Fungi</taxon>
        <taxon>Dikarya</taxon>
        <taxon>Ascomycota</taxon>
        <taxon>Pezizomycotina</taxon>
        <taxon>Dothideomycetes</taxon>
        <taxon>Pleosporomycetidae</taxon>
        <taxon>Pleosporales</taxon>
        <taxon>Massarineae</taxon>
        <taxon>Lentitheciaceae</taxon>
        <taxon>Lentithecium</taxon>
    </lineage>
</organism>
<proteinExistence type="predicted"/>
<dbReference type="AlphaFoldDB" id="A0A6G1J8H3"/>
<reference evidence="1" key="1">
    <citation type="journal article" date="2020" name="Stud. Mycol.">
        <title>101 Dothideomycetes genomes: a test case for predicting lifestyles and emergence of pathogens.</title>
        <authorList>
            <person name="Haridas S."/>
            <person name="Albert R."/>
            <person name="Binder M."/>
            <person name="Bloem J."/>
            <person name="Labutti K."/>
            <person name="Salamov A."/>
            <person name="Andreopoulos B."/>
            <person name="Baker S."/>
            <person name="Barry K."/>
            <person name="Bills G."/>
            <person name="Bluhm B."/>
            <person name="Cannon C."/>
            <person name="Castanera R."/>
            <person name="Culley D."/>
            <person name="Daum C."/>
            <person name="Ezra D."/>
            <person name="Gonzalez J."/>
            <person name="Henrissat B."/>
            <person name="Kuo A."/>
            <person name="Liang C."/>
            <person name="Lipzen A."/>
            <person name="Lutzoni F."/>
            <person name="Magnuson J."/>
            <person name="Mondo S."/>
            <person name="Nolan M."/>
            <person name="Ohm R."/>
            <person name="Pangilinan J."/>
            <person name="Park H.-J."/>
            <person name="Ramirez L."/>
            <person name="Alfaro M."/>
            <person name="Sun H."/>
            <person name="Tritt A."/>
            <person name="Yoshinaga Y."/>
            <person name="Zwiers L.-H."/>
            <person name="Turgeon B."/>
            <person name="Goodwin S."/>
            <person name="Spatafora J."/>
            <person name="Crous P."/>
            <person name="Grigoriev I."/>
        </authorList>
    </citation>
    <scope>NUCLEOTIDE SEQUENCE</scope>
    <source>
        <strain evidence="1">CBS 122367</strain>
    </source>
</reference>
<gene>
    <name evidence="1" type="ORF">K458DRAFT_441932</name>
</gene>
<name>A0A6G1J8H3_9PLEO</name>
<dbReference type="EMBL" id="MU005577">
    <property type="protein sequence ID" value="KAF2686429.1"/>
    <property type="molecule type" value="Genomic_DNA"/>
</dbReference>
<dbReference type="OrthoDB" id="5354164at2759"/>
<accession>A0A6G1J8H3</accession>
<protein>
    <submittedName>
        <fullName evidence="1">Uncharacterized protein</fullName>
    </submittedName>
</protein>
<evidence type="ECO:0000313" key="2">
    <source>
        <dbReference type="Proteomes" id="UP000799291"/>
    </source>
</evidence>
<keyword evidence="2" id="KW-1185">Reference proteome</keyword>